<dbReference type="InterPro" id="IPR052761">
    <property type="entry name" value="Fungal_Detox/Toxin_TFs"/>
</dbReference>
<dbReference type="InterPro" id="IPR007219">
    <property type="entry name" value="XnlR_reg_dom"/>
</dbReference>
<gene>
    <name evidence="4" type="ORF">BP5796_11211</name>
</gene>
<dbReference type="GO" id="GO:0008270">
    <property type="term" value="F:zinc ion binding"/>
    <property type="evidence" value="ECO:0007669"/>
    <property type="project" value="InterPro"/>
</dbReference>
<keyword evidence="1" id="KW-0539">Nucleus</keyword>
<name>A0A3D8QHS0_9HELO</name>
<dbReference type="Pfam" id="PF04082">
    <property type="entry name" value="Fungal_trans"/>
    <property type="match status" value="1"/>
</dbReference>
<dbReference type="EMBL" id="PDLN01000018">
    <property type="protein sequence ID" value="RDW61319.1"/>
    <property type="molecule type" value="Genomic_DNA"/>
</dbReference>
<dbReference type="GO" id="GO:0006351">
    <property type="term" value="P:DNA-templated transcription"/>
    <property type="evidence" value="ECO:0007669"/>
    <property type="project" value="InterPro"/>
</dbReference>
<evidence type="ECO:0000259" key="3">
    <source>
        <dbReference type="Pfam" id="PF04082"/>
    </source>
</evidence>
<dbReference type="Proteomes" id="UP000256328">
    <property type="component" value="Unassembled WGS sequence"/>
</dbReference>
<keyword evidence="5" id="KW-1185">Reference proteome</keyword>
<dbReference type="CDD" id="cd12148">
    <property type="entry name" value="fungal_TF_MHR"/>
    <property type="match status" value="1"/>
</dbReference>
<dbReference type="AlphaFoldDB" id="A0A3D8QHS0"/>
<accession>A0A3D8QHS0</accession>
<dbReference type="PANTHER" id="PTHR47425">
    <property type="entry name" value="FARB-RELATED"/>
    <property type="match status" value="1"/>
</dbReference>
<protein>
    <recommendedName>
        <fullName evidence="3">Xylanolytic transcriptional activator regulatory domain-containing protein</fullName>
    </recommendedName>
</protein>
<organism evidence="4 5">
    <name type="scientific">Coleophoma crateriformis</name>
    <dbReference type="NCBI Taxonomy" id="565419"/>
    <lineage>
        <taxon>Eukaryota</taxon>
        <taxon>Fungi</taxon>
        <taxon>Dikarya</taxon>
        <taxon>Ascomycota</taxon>
        <taxon>Pezizomycotina</taxon>
        <taxon>Leotiomycetes</taxon>
        <taxon>Helotiales</taxon>
        <taxon>Dermateaceae</taxon>
        <taxon>Coleophoma</taxon>
    </lineage>
</organism>
<feature type="region of interest" description="Disordered" evidence="2">
    <location>
        <begin position="1"/>
        <end position="28"/>
    </location>
</feature>
<dbReference type="PANTHER" id="PTHR47425:SF2">
    <property type="entry name" value="FARB-RELATED"/>
    <property type="match status" value="1"/>
</dbReference>
<proteinExistence type="predicted"/>
<feature type="domain" description="Xylanolytic transcriptional activator regulatory" evidence="3">
    <location>
        <begin position="173"/>
        <end position="396"/>
    </location>
</feature>
<evidence type="ECO:0000256" key="2">
    <source>
        <dbReference type="SAM" id="MobiDB-lite"/>
    </source>
</evidence>
<evidence type="ECO:0000313" key="4">
    <source>
        <dbReference type="EMBL" id="RDW61319.1"/>
    </source>
</evidence>
<dbReference type="OrthoDB" id="5121955at2759"/>
<comment type="caution">
    <text evidence="4">The sequence shown here is derived from an EMBL/GenBank/DDBJ whole genome shotgun (WGS) entry which is preliminary data.</text>
</comment>
<evidence type="ECO:0000313" key="5">
    <source>
        <dbReference type="Proteomes" id="UP000256328"/>
    </source>
</evidence>
<dbReference type="GO" id="GO:0003677">
    <property type="term" value="F:DNA binding"/>
    <property type="evidence" value="ECO:0007669"/>
    <property type="project" value="InterPro"/>
</dbReference>
<reference evidence="4 5" key="1">
    <citation type="journal article" date="2018" name="IMA Fungus">
        <title>IMA Genome-F 9: Draft genome sequence of Annulohypoxylon stygium, Aspergillus mulundensis, Berkeleyomyces basicola (syn. Thielaviopsis basicola), Ceratocystis smalleyi, two Cercospora beticola strains, Coleophoma cylindrospora, Fusarium fracticaudum, Phialophora cf. hyalina, and Morchella septimelata.</title>
        <authorList>
            <person name="Wingfield B.D."/>
            <person name="Bills G.F."/>
            <person name="Dong Y."/>
            <person name="Huang W."/>
            <person name="Nel W.J."/>
            <person name="Swalarsk-Parry B.S."/>
            <person name="Vaghefi N."/>
            <person name="Wilken P.M."/>
            <person name="An Z."/>
            <person name="de Beer Z.W."/>
            <person name="De Vos L."/>
            <person name="Chen L."/>
            <person name="Duong T.A."/>
            <person name="Gao Y."/>
            <person name="Hammerbacher A."/>
            <person name="Kikkert J.R."/>
            <person name="Li Y."/>
            <person name="Li H."/>
            <person name="Li K."/>
            <person name="Li Q."/>
            <person name="Liu X."/>
            <person name="Ma X."/>
            <person name="Naidoo K."/>
            <person name="Pethybridge S.J."/>
            <person name="Sun J."/>
            <person name="Steenkamp E.T."/>
            <person name="van der Nest M.A."/>
            <person name="van Wyk S."/>
            <person name="Wingfield M.J."/>
            <person name="Xiong C."/>
            <person name="Yue Q."/>
            <person name="Zhang X."/>
        </authorList>
    </citation>
    <scope>NUCLEOTIDE SEQUENCE [LARGE SCALE GENOMIC DNA]</scope>
    <source>
        <strain evidence="4 5">BP5796</strain>
    </source>
</reference>
<evidence type="ECO:0000256" key="1">
    <source>
        <dbReference type="ARBA" id="ARBA00023242"/>
    </source>
</evidence>
<sequence length="755" mass="85862">MNPIVDESSLNSEDDDMETVFGGDTQSQQQPSCTAIVRRRARKACVGCHNRRARKAAIRSEAARRPLEGPNVPVDMIKPVRTAQNPSSGRMDLIPASSKDYKTWSVLSSGVPKPYPVPRSDTVEENIDVIYSYYDFLFIEPASYIPPDDFKFLERKGCFHLPSRSILNEFVREYYLHVHPCLPIIHEKDFWDMYLDNGGGSKVHSRLSLFVFRAMIFASCSFVSLSTIRALGFQDLREARLCLYRRAKFLYDMATISEPIEIAQGALLLTYYSSEREQHANTTWLRTAIQFASTANAHLYYKSSSLPQKEYDMRKRLWWCCILRDRILPLGLRRSIQITRDTFDFNQEPLSKEDLEPEFDHSCVYSSETKRYLAEVLTAQLKLAVELTDVMSLVYPSNDFSVLDQMDPGTLETLPDRISYCRKKLDGWNKDKTCFSLEKQDRKYRHESIILYHDLTRIYYQSARAALCHCEAFALQANKADVEQSNVQKLKDVGSELHSAIASISESVSELVDLDLARYLPVSVVAYMALPLVLISVDVNLGSRTSDLKRRQLRLYREAMDVCQKYTGTSVATQFISKTIASARCDLSLSNLPAQTQESTLSRSLTTKIEDWFEAFISRPKLYLRIALTIDMFLSLGRYPATTELPQKLLLQRQDRILATDAETPETLALPAVSNYIYPGTISEMNMGNEIAMTATSEGSQSKNMNLDYFDLNCDRVNIAVAALDDSKDTGTWSGETIEEILDEMSMHDFGVFSA</sequence>